<sequence length="68" mass="7844">MRCNRRPERGESVYTKSQMRDVAICSLCHSLTFNLYYLLFKLNILIVLYASLGRTHCASVMAMGQKKI</sequence>
<reference evidence="1 2" key="1">
    <citation type="submission" date="2015-01" db="EMBL/GenBank/DDBJ databases">
        <title>Evolution of Trichinella species and genotypes.</title>
        <authorList>
            <person name="Korhonen P.K."/>
            <person name="Edoardo P."/>
            <person name="Giuseppe L.R."/>
            <person name="Gasser R.B."/>
        </authorList>
    </citation>
    <scope>NUCLEOTIDE SEQUENCE [LARGE SCALE GENOMIC DNA]</scope>
    <source>
        <strain evidence="1">ISS3</strain>
    </source>
</reference>
<dbReference type="InParanoid" id="A0A0V1AP13"/>
<name>A0A0V1AP13_TRISP</name>
<dbReference type="Proteomes" id="UP000054776">
    <property type="component" value="Unassembled WGS sequence"/>
</dbReference>
<comment type="caution">
    <text evidence="1">The sequence shown here is derived from an EMBL/GenBank/DDBJ whole genome shotgun (WGS) entry which is preliminary data.</text>
</comment>
<dbReference type="EMBL" id="JYDH01000414">
    <property type="protein sequence ID" value="KRY26484.1"/>
    <property type="molecule type" value="Genomic_DNA"/>
</dbReference>
<organism evidence="1 2">
    <name type="scientific">Trichinella spiralis</name>
    <name type="common">Trichina worm</name>
    <dbReference type="NCBI Taxonomy" id="6334"/>
    <lineage>
        <taxon>Eukaryota</taxon>
        <taxon>Metazoa</taxon>
        <taxon>Ecdysozoa</taxon>
        <taxon>Nematoda</taxon>
        <taxon>Enoplea</taxon>
        <taxon>Dorylaimia</taxon>
        <taxon>Trichinellida</taxon>
        <taxon>Trichinellidae</taxon>
        <taxon>Trichinella</taxon>
    </lineage>
</organism>
<evidence type="ECO:0000313" key="1">
    <source>
        <dbReference type="EMBL" id="KRY26484.1"/>
    </source>
</evidence>
<evidence type="ECO:0000313" key="2">
    <source>
        <dbReference type="Proteomes" id="UP000054776"/>
    </source>
</evidence>
<gene>
    <name evidence="1" type="ORF">T01_3197</name>
</gene>
<dbReference type="AlphaFoldDB" id="A0A0V1AP13"/>
<keyword evidence="2" id="KW-1185">Reference proteome</keyword>
<accession>A0A0V1AP13</accession>
<protein>
    <submittedName>
        <fullName evidence="1">Uncharacterized protein</fullName>
    </submittedName>
</protein>
<proteinExistence type="predicted"/>
<dbReference type="OrthoDB" id="10543859at2759"/>